<proteinExistence type="predicted"/>
<dbReference type="Proteomes" id="UP000187012">
    <property type="component" value="Unassembled WGS sequence"/>
</dbReference>
<organism evidence="2 3">
    <name type="scientific">Paraburkholderia ribeironis</name>
    <dbReference type="NCBI Taxonomy" id="1247936"/>
    <lineage>
        <taxon>Bacteria</taxon>
        <taxon>Pseudomonadati</taxon>
        <taxon>Pseudomonadota</taxon>
        <taxon>Betaproteobacteria</taxon>
        <taxon>Burkholderiales</taxon>
        <taxon>Burkholderiaceae</taxon>
        <taxon>Paraburkholderia</taxon>
    </lineage>
</organism>
<feature type="region of interest" description="Disordered" evidence="1">
    <location>
        <begin position="171"/>
        <end position="213"/>
    </location>
</feature>
<name>A0A1N7S2M6_9BURK</name>
<evidence type="ECO:0000313" key="3">
    <source>
        <dbReference type="Proteomes" id="UP000187012"/>
    </source>
</evidence>
<feature type="compositionally biased region" description="Low complexity" evidence="1">
    <location>
        <begin position="179"/>
        <end position="191"/>
    </location>
</feature>
<dbReference type="AlphaFoldDB" id="A0A1N7S2M6"/>
<dbReference type="EMBL" id="CYGX02000031">
    <property type="protein sequence ID" value="SIT41586.1"/>
    <property type="molecule type" value="Genomic_DNA"/>
</dbReference>
<reference evidence="2 3" key="1">
    <citation type="submission" date="2016-12" db="EMBL/GenBank/DDBJ databases">
        <authorList>
            <person name="Song W.-J."/>
            <person name="Kurnit D.M."/>
        </authorList>
    </citation>
    <scope>NUCLEOTIDE SEQUENCE [LARGE SCALE GENOMIC DNA]</scope>
    <source>
        <strain evidence="2 3">STM7296</strain>
    </source>
</reference>
<dbReference type="STRING" id="1247936.BN2475_310109"/>
<protein>
    <submittedName>
        <fullName evidence="2">Uncharacterized protein</fullName>
    </submittedName>
</protein>
<accession>A0A1N7S2M6</accession>
<evidence type="ECO:0000256" key="1">
    <source>
        <dbReference type="SAM" id="MobiDB-lite"/>
    </source>
</evidence>
<sequence length="213" mass="23073">MHVQANLGQLNQGLYRDTQGACMKGAGHDGAGRMEEDAIRPVCFSWQSWIAHPLTKSAIESNFYAGTRDSSSNIVRSLTDYADIAMAPATNARVGINSANKYFKETRHGTARHWSSGTSCRYTPAHRAPAPLDRVTHETGPSTPAGVGRRVACGIRCWTLRGAPDERCRKHVPADHRSGWSSGTSGRRCTGLVQEPGAKRQGHPAARQEPPTA</sequence>
<evidence type="ECO:0000313" key="2">
    <source>
        <dbReference type="EMBL" id="SIT41586.1"/>
    </source>
</evidence>
<gene>
    <name evidence="2" type="ORF">BN2475_310109</name>
</gene>
<keyword evidence="3" id="KW-1185">Reference proteome</keyword>